<evidence type="ECO:0000259" key="2">
    <source>
        <dbReference type="Pfam" id="PF00155"/>
    </source>
</evidence>
<accession>A0ABV6QZW5</accession>
<dbReference type="InterPro" id="IPR015424">
    <property type="entry name" value="PyrdxlP-dep_Trfase"/>
</dbReference>
<dbReference type="Pfam" id="PF00155">
    <property type="entry name" value="Aminotran_1_2"/>
    <property type="match status" value="1"/>
</dbReference>
<dbReference type="PANTHER" id="PTHR43795:SF39">
    <property type="entry name" value="AMINOTRANSFERASE CLASS I_CLASSII DOMAIN-CONTAINING PROTEIN"/>
    <property type="match status" value="1"/>
</dbReference>
<keyword evidence="3" id="KW-0032">Aminotransferase</keyword>
<sequence>MGLSNRGRAMLSEGSPLVEAHFAVAADPWSPENPDGYINLGTAENHLLFDLLEPRLTAARPVLEGDTHYQQLYGAASFRAELARFLGQLQGDEVDPEDLVVVGGTSVVLEILAHALCDPGEAIIVPTPYYAGLDDDFGGRAGVRVFPAPLDGFTLTADAIARAIASARSAGLTVRAVCLLSPDNPMGQVYDETTLRAVAEVVMAEGLQLIVDEIYAGSSYGAPFVSAATLVPDVVPPERLHLGWGFAKDFGLSGFKVGVLRTRDPEVRAVARQLAMFGPVSSDTQVFLRDLLADEEWTATLLRENVARLAAAYENVVKVLGEHGIDVLPAAAGLFVWIDLRPWLAEPTFEAELALWRRLFDEAKVNISPGAVFHSSEPGWFRLCFATSADTVRTAVERLGQTLSQA</sequence>
<organism evidence="3 4">
    <name type="scientific">Kribbella deserti</name>
    <dbReference type="NCBI Taxonomy" id="1926257"/>
    <lineage>
        <taxon>Bacteria</taxon>
        <taxon>Bacillati</taxon>
        <taxon>Actinomycetota</taxon>
        <taxon>Actinomycetes</taxon>
        <taxon>Propionibacteriales</taxon>
        <taxon>Kribbellaceae</taxon>
        <taxon>Kribbella</taxon>
    </lineage>
</organism>
<dbReference type="InterPro" id="IPR015421">
    <property type="entry name" value="PyrdxlP-dep_Trfase_major"/>
</dbReference>
<dbReference type="RefSeq" id="WP_380056680.1">
    <property type="nucleotide sequence ID" value="NZ_JBHLTC010000041.1"/>
</dbReference>
<reference evidence="3 4" key="1">
    <citation type="submission" date="2024-09" db="EMBL/GenBank/DDBJ databases">
        <authorList>
            <person name="Sun Q."/>
            <person name="Mori K."/>
        </authorList>
    </citation>
    <scope>NUCLEOTIDE SEQUENCE [LARGE SCALE GENOMIC DNA]</scope>
    <source>
        <strain evidence="3 4">CGMCC 1.15906</strain>
    </source>
</reference>
<evidence type="ECO:0000313" key="4">
    <source>
        <dbReference type="Proteomes" id="UP001589890"/>
    </source>
</evidence>
<dbReference type="PRINTS" id="PR00753">
    <property type="entry name" value="ACCSYNTHASE"/>
</dbReference>
<protein>
    <submittedName>
        <fullName evidence="3">Aminotransferase class I/II-fold pyridoxal phosphate-dependent enzyme</fullName>
    </submittedName>
</protein>
<feature type="domain" description="Aminotransferase class I/classII large" evidence="2">
    <location>
        <begin position="65"/>
        <end position="399"/>
    </location>
</feature>
<dbReference type="PANTHER" id="PTHR43795">
    <property type="entry name" value="BIFUNCTIONAL ASPARTATE AMINOTRANSFERASE AND GLUTAMATE/ASPARTATE-PREPHENATE AMINOTRANSFERASE-RELATED"/>
    <property type="match status" value="1"/>
</dbReference>
<evidence type="ECO:0000313" key="3">
    <source>
        <dbReference type="EMBL" id="MFC0629137.1"/>
    </source>
</evidence>
<dbReference type="Proteomes" id="UP001589890">
    <property type="component" value="Unassembled WGS sequence"/>
</dbReference>
<evidence type="ECO:0000256" key="1">
    <source>
        <dbReference type="ARBA" id="ARBA00022898"/>
    </source>
</evidence>
<dbReference type="Gene3D" id="3.40.640.10">
    <property type="entry name" value="Type I PLP-dependent aspartate aminotransferase-like (Major domain)"/>
    <property type="match status" value="1"/>
</dbReference>
<dbReference type="CDD" id="cd00609">
    <property type="entry name" value="AAT_like"/>
    <property type="match status" value="1"/>
</dbReference>
<keyword evidence="1" id="KW-0663">Pyridoxal phosphate</keyword>
<dbReference type="InterPro" id="IPR015422">
    <property type="entry name" value="PyrdxlP-dep_Trfase_small"/>
</dbReference>
<keyword evidence="4" id="KW-1185">Reference proteome</keyword>
<dbReference type="SUPFAM" id="SSF53383">
    <property type="entry name" value="PLP-dependent transferases"/>
    <property type="match status" value="1"/>
</dbReference>
<proteinExistence type="predicted"/>
<dbReference type="InterPro" id="IPR050478">
    <property type="entry name" value="Ethylene_sulfur-biosynth"/>
</dbReference>
<name>A0ABV6QZW5_9ACTN</name>
<dbReference type="InterPro" id="IPR004839">
    <property type="entry name" value="Aminotransferase_I/II_large"/>
</dbReference>
<dbReference type="GO" id="GO:0008483">
    <property type="term" value="F:transaminase activity"/>
    <property type="evidence" value="ECO:0007669"/>
    <property type="project" value="UniProtKB-KW"/>
</dbReference>
<keyword evidence="3" id="KW-0808">Transferase</keyword>
<dbReference type="Gene3D" id="3.90.1150.10">
    <property type="entry name" value="Aspartate Aminotransferase, domain 1"/>
    <property type="match status" value="1"/>
</dbReference>
<dbReference type="EMBL" id="JBHLTC010000041">
    <property type="protein sequence ID" value="MFC0629137.1"/>
    <property type="molecule type" value="Genomic_DNA"/>
</dbReference>
<comment type="caution">
    <text evidence="3">The sequence shown here is derived from an EMBL/GenBank/DDBJ whole genome shotgun (WGS) entry which is preliminary data.</text>
</comment>
<gene>
    <name evidence="3" type="ORF">ACFFGN_34045</name>
</gene>